<dbReference type="Proteomes" id="UP000257706">
    <property type="component" value="Unassembled WGS sequence"/>
</dbReference>
<proteinExistence type="predicted"/>
<keyword evidence="1" id="KW-0489">Methyltransferase</keyword>
<reference evidence="1 2" key="1">
    <citation type="journal article" date="2018" name="Nat. Biotechnol.">
        <title>A standardized bacterial taxonomy based on genome phylogeny substantially revises the tree of life.</title>
        <authorList>
            <person name="Parks D.H."/>
            <person name="Chuvochina M."/>
            <person name="Waite D.W."/>
            <person name="Rinke C."/>
            <person name="Skarshewski A."/>
            <person name="Chaumeil P.A."/>
            <person name="Hugenholtz P."/>
        </authorList>
    </citation>
    <scope>NUCLEOTIDE SEQUENCE [LARGE SCALE GENOMIC DNA]</scope>
    <source>
        <strain evidence="1">UBA8739</strain>
    </source>
</reference>
<evidence type="ECO:0000313" key="1">
    <source>
        <dbReference type="EMBL" id="HAE50143.1"/>
    </source>
</evidence>
<evidence type="ECO:0000313" key="2">
    <source>
        <dbReference type="Proteomes" id="UP000257706"/>
    </source>
</evidence>
<protein>
    <submittedName>
        <fullName evidence="1">Methyltransferase small</fullName>
    </submittedName>
</protein>
<name>A0A3B9IS53_9PROT</name>
<feature type="non-terminal residue" evidence="1">
    <location>
        <position position="54"/>
    </location>
</feature>
<organism evidence="1 2">
    <name type="scientific">Tistrella mobilis</name>
    <dbReference type="NCBI Taxonomy" id="171437"/>
    <lineage>
        <taxon>Bacteria</taxon>
        <taxon>Pseudomonadati</taxon>
        <taxon>Pseudomonadota</taxon>
        <taxon>Alphaproteobacteria</taxon>
        <taxon>Geminicoccales</taxon>
        <taxon>Geminicoccaceae</taxon>
        <taxon>Tistrella</taxon>
    </lineage>
</organism>
<gene>
    <name evidence="1" type="ORF">DCK97_22260</name>
</gene>
<keyword evidence="1" id="KW-0808">Transferase</keyword>
<dbReference type="AlphaFoldDB" id="A0A3B9IS53"/>
<sequence length="54" mass="5953">MNMATPIDLQDRLARHGIDPSTVSLDHLLGRRVQLVQFIRGYRAAVDPVLLAAA</sequence>
<dbReference type="EMBL" id="DMAI01000360">
    <property type="protein sequence ID" value="HAE50143.1"/>
    <property type="molecule type" value="Genomic_DNA"/>
</dbReference>
<dbReference type="GO" id="GO:0032259">
    <property type="term" value="P:methylation"/>
    <property type="evidence" value="ECO:0007669"/>
    <property type="project" value="UniProtKB-KW"/>
</dbReference>
<dbReference type="GO" id="GO:0008168">
    <property type="term" value="F:methyltransferase activity"/>
    <property type="evidence" value="ECO:0007669"/>
    <property type="project" value="UniProtKB-KW"/>
</dbReference>
<accession>A0A3B9IS53</accession>
<comment type="caution">
    <text evidence="1">The sequence shown here is derived from an EMBL/GenBank/DDBJ whole genome shotgun (WGS) entry which is preliminary data.</text>
</comment>